<comment type="caution">
    <text evidence="1">The sequence shown here is derived from an EMBL/GenBank/DDBJ whole genome shotgun (WGS) entry which is preliminary data.</text>
</comment>
<sequence>MKIDVKGSTSEFGDLQTFYIQGIFAVPPTKPAGYEYFPGVGYYKFYADGVNTFNEALNICQNEGAHLAIKSVMSLRDSVVSENSVTKVTRHHED</sequence>
<evidence type="ECO:0000313" key="1">
    <source>
        <dbReference type="EMBL" id="KAG8239926.1"/>
    </source>
</evidence>
<organism evidence="1 2">
    <name type="scientific">Ladona fulva</name>
    <name type="common">Scarce chaser dragonfly</name>
    <name type="synonym">Libellula fulva</name>
    <dbReference type="NCBI Taxonomy" id="123851"/>
    <lineage>
        <taxon>Eukaryota</taxon>
        <taxon>Metazoa</taxon>
        <taxon>Ecdysozoa</taxon>
        <taxon>Arthropoda</taxon>
        <taxon>Hexapoda</taxon>
        <taxon>Insecta</taxon>
        <taxon>Pterygota</taxon>
        <taxon>Palaeoptera</taxon>
        <taxon>Odonata</taxon>
        <taxon>Epiprocta</taxon>
        <taxon>Anisoptera</taxon>
        <taxon>Libelluloidea</taxon>
        <taxon>Libellulidae</taxon>
        <taxon>Ladona</taxon>
    </lineage>
</organism>
<accession>A0A8K0KQY8</accession>
<keyword evidence="2" id="KW-1185">Reference proteome</keyword>
<gene>
    <name evidence="1" type="ORF">J437_LFUL019477</name>
</gene>
<protein>
    <submittedName>
        <fullName evidence="1">Uncharacterized protein</fullName>
    </submittedName>
</protein>
<reference evidence="1" key="2">
    <citation type="submission" date="2017-10" db="EMBL/GenBank/DDBJ databases">
        <title>Ladona fulva Genome sequencing and assembly.</title>
        <authorList>
            <person name="Murali S."/>
            <person name="Richards S."/>
            <person name="Bandaranaike D."/>
            <person name="Bellair M."/>
            <person name="Blankenburg K."/>
            <person name="Chao H."/>
            <person name="Dinh H."/>
            <person name="Doddapaneni H."/>
            <person name="Dugan-Rocha S."/>
            <person name="Elkadiri S."/>
            <person name="Gnanaolivu R."/>
            <person name="Hernandez B."/>
            <person name="Skinner E."/>
            <person name="Javaid M."/>
            <person name="Lee S."/>
            <person name="Li M."/>
            <person name="Ming W."/>
            <person name="Munidasa M."/>
            <person name="Muniz J."/>
            <person name="Nguyen L."/>
            <person name="Hughes D."/>
            <person name="Osuji N."/>
            <person name="Pu L.-L."/>
            <person name="Puazo M."/>
            <person name="Qu C."/>
            <person name="Quiroz J."/>
            <person name="Raj R."/>
            <person name="Weissenberger G."/>
            <person name="Xin Y."/>
            <person name="Zou X."/>
            <person name="Han Y."/>
            <person name="Worley K."/>
            <person name="Muzny D."/>
            <person name="Gibbs R."/>
        </authorList>
    </citation>
    <scope>NUCLEOTIDE SEQUENCE</scope>
    <source>
        <strain evidence="1">Sampled in the wild</strain>
    </source>
</reference>
<proteinExistence type="predicted"/>
<dbReference type="AlphaFoldDB" id="A0A8K0KQY8"/>
<evidence type="ECO:0000313" key="2">
    <source>
        <dbReference type="Proteomes" id="UP000792457"/>
    </source>
</evidence>
<dbReference type="OrthoDB" id="7357196at2759"/>
<dbReference type="Proteomes" id="UP000792457">
    <property type="component" value="Unassembled WGS sequence"/>
</dbReference>
<dbReference type="EMBL" id="KZ310320">
    <property type="protein sequence ID" value="KAG8239926.1"/>
    <property type="molecule type" value="Genomic_DNA"/>
</dbReference>
<dbReference type="CDD" id="cd00037">
    <property type="entry name" value="CLECT"/>
    <property type="match status" value="1"/>
</dbReference>
<dbReference type="SUPFAM" id="SSF56436">
    <property type="entry name" value="C-type lectin-like"/>
    <property type="match status" value="1"/>
</dbReference>
<reference evidence="1" key="1">
    <citation type="submission" date="2013-04" db="EMBL/GenBank/DDBJ databases">
        <authorList>
            <person name="Qu J."/>
            <person name="Murali S.C."/>
            <person name="Bandaranaike D."/>
            <person name="Bellair M."/>
            <person name="Blankenburg K."/>
            <person name="Chao H."/>
            <person name="Dinh H."/>
            <person name="Doddapaneni H."/>
            <person name="Downs B."/>
            <person name="Dugan-Rocha S."/>
            <person name="Elkadiri S."/>
            <person name="Gnanaolivu R.D."/>
            <person name="Hernandez B."/>
            <person name="Javaid M."/>
            <person name="Jayaseelan J.C."/>
            <person name="Lee S."/>
            <person name="Li M."/>
            <person name="Ming W."/>
            <person name="Munidasa M."/>
            <person name="Muniz J."/>
            <person name="Nguyen L."/>
            <person name="Ongeri F."/>
            <person name="Osuji N."/>
            <person name="Pu L.-L."/>
            <person name="Puazo M."/>
            <person name="Qu C."/>
            <person name="Quiroz J."/>
            <person name="Raj R."/>
            <person name="Weissenberger G."/>
            <person name="Xin Y."/>
            <person name="Zou X."/>
            <person name="Han Y."/>
            <person name="Richards S."/>
            <person name="Worley K."/>
            <person name="Muzny D."/>
            <person name="Gibbs R."/>
        </authorList>
    </citation>
    <scope>NUCLEOTIDE SEQUENCE</scope>
    <source>
        <strain evidence="1">Sampled in the wild</strain>
    </source>
</reference>
<dbReference type="InterPro" id="IPR016187">
    <property type="entry name" value="CTDL_fold"/>
</dbReference>
<name>A0A8K0KQY8_LADFU</name>